<accession>A0ABR2V333</accession>
<dbReference type="PANTHER" id="PTHR34853:SF1">
    <property type="entry name" value="LIPASE 5"/>
    <property type="match status" value="1"/>
</dbReference>
<dbReference type="Pfam" id="PF12697">
    <property type="entry name" value="Abhydrolase_6"/>
    <property type="match status" value="1"/>
</dbReference>
<feature type="chain" id="PRO_5046734442" evidence="1">
    <location>
        <begin position="23"/>
        <end position="487"/>
    </location>
</feature>
<evidence type="ECO:0000313" key="3">
    <source>
        <dbReference type="EMBL" id="KAK9421272.1"/>
    </source>
</evidence>
<organism evidence="3 4">
    <name type="scientific">Seiridium unicorne</name>
    <dbReference type="NCBI Taxonomy" id="138068"/>
    <lineage>
        <taxon>Eukaryota</taxon>
        <taxon>Fungi</taxon>
        <taxon>Dikarya</taxon>
        <taxon>Ascomycota</taxon>
        <taxon>Pezizomycotina</taxon>
        <taxon>Sordariomycetes</taxon>
        <taxon>Xylariomycetidae</taxon>
        <taxon>Amphisphaeriales</taxon>
        <taxon>Sporocadaceae</taxon>
        <taxon>Seiridium</taxon>
    </lineage>
</organism>
<evidence type="ECO:0000256" key="1">
    <source>
        <dbReference type="SAM" id="SignalP"/>
    </source>
</evidence>
<dbReference type="PANTHER" id="PTHR34853">
    <property type="match status" value="1"/>
</dbReference>
<feature type="signal peptide" evidence="1">
    <location>
        <begin position="1"/>
        <end position="22"/>
    </location>
</feature>
<dbReference type="InterPro" id="IPR029058">
    <property type="entry name" value="AB_hydrolase_fold"/>
</dbReference>
<dbReference type="Proteomes" id="UP001408356">
    <property type="component" value="Unassembled WGS sequence"/>
</dbReference>
<dbReference type="SUPFAM" id="SSF53474">
    <property type="entry name" value="alpha/beta-Hydrolases"/>
    <property type="match status" value="1"/>
</dbReference>
<evidence type="ECO:0000259" key="2">
    <source>
        <dbReference type="Pfam" id="PF12697"/>
    </source>
</evidence>
<dbReference type="EMBL" id="JARVKF010000190">
    <property type="protein sequence ID" value="KAK9421272.1"/>
    <property type="molecule type" value="Genomic_DNA"/>
</dbReference>
<feature type="domain" description="AB hydrolase-1" evidence="2">
    <location>
        <begin position="165"/>
        <end position="432"/>
    </location>
</feature>
<comment type="caution">
    <text evidence="3">The sequence shown here is derived from an EMBL/GenBank/DDBJ whole genome shotgun (WGS) entry which is preliminary data.</text>
</comment>
<name>A0ABR2V333_9PEZI</name>
<proteinExistence type="predicted"/>
<keyword evidence="4" id="KW-1185">Reference proteome</keyword>
<dbReference type="PIRSF" id="PIRSF029171">
    <property type="entry name" value="Esterase_LipA"/>
    <property type="match status" value="1"/>
</dbReference>
<dbReference type="Gene3D" id="3.40.50.1820">
    <property type="entry name" value="alpha/beta hydrolase"/>
    <property type="match status" value="2"/>
</dbReference>
<evidence type="ECO:0000313" key="4">
    <source>
        <dbReference type="Proteomes" id="UP001408356"/>
    </source>
</evidence>
<dbReference type="InterPro" id="IPR005152">
    <property type="entry name" value="Lipase_secreted"/>
</dbReference>
<sequence>MLFQSRACCYAFILGLVAQCLTQELWPAAESQNNTFNSTYGILSPDQALSLIQTANLSEAQTQAILVAVEFERSNWAGSAVQLDSFYQQVPENASAVPPGSVLKIEQQTNTSLYTLPAGVGLSRMLFTTKTLNGTTVPASAYVLWPWLPKRFNNITGFPVVGWGHGTSGWSGECGPSHIRNLWYQYSAPFTLALQGYVVVAPDYAGLGLDHDAAGNFIAHQYAANPASGNDLIYSVKAAQVAWPTLSKEFILMGHSQGGGAAWGAAEQLVKEPVAGYLGTIAASPLPSLIKLLQLAIDSPLIWTAAAKVVAGFLSVFSSFQLSDWLSEEGVKLTNILQGLQGCQSVALELLATPNLQREGWNKTWYLSAYDNLTSVGGKEFAGPMLVLHGSADMVVPEIMAATTVNATCEALPDSRLQYTVLEGVTHVPVLYAGQQIWLNWIANRFNGVPVGSGCVQETLSPGLSEQTYQAEFDYTLQYPLYAYETA</sequence>
<keyword evidence="1" id="KW-0732">Signal</keyword>
<reference evidence="3 4" key="1">
    <citation type="journal article" date="2024" name="J. Plant Pathol.">
        <title>Sequence and assembly of the genome of Seiridium unicorne, isolate CBS 538.82, causal agent of cypress canker disease.</title>
        <authorList>
            <person name="Scali E."/>
            <person name="Rocca G.D."/>
            <person name="Danti R."/>
            <person name="Garbelotto M."/>
            <person name="Barberini S."/>
            <person name="Baroncelli R."/>
            <person name="Emiliani G."/>
        </authorList>
    </citation>
    <scope>NUCLEOTIDE SEQUENCE [LARGE SCALE GENOMIC DNA]</scope>
    <source>
        <strain evidence="3 4">BM-138-508</strain>
    </source>
</reference>
<gene>
    <name evidence="3" type="ORF">SUNI508_05810</name>
</gene>
<protein>
    <submittedName>
        <fullName evidence="3">Secretory lipase</fullName>
    </submittedName>
</protein>
<dbReference type="InterPro" id="IPR000073">
    <property type="entry name" value="AB_hydrolase_1"/>
</dbReference>